<keyword evidence="1" id="KW-1133">Transmembrane helix</keyword>
<evidence type="ECO:0000313" key="3">
    <source>
        <dbReference type="EMBL" id="WOX56131.1"/>
    </source>
</evidence>
<accession>A0ABD8A9E3</accession>
<dbReference type="EMBL" id="CP137641">
    <property type="protein sequence ID" value="WOX56131.1"/>
    <property type="molecule type" value="Genomic_DNA"/>
</dbReference>
<protein>
    <submittedName>
        <fullName evidence="3">M28 family metallopeptidase</fullName>
    </submittedName>
</protein>
<dbReference type="Proteomes" id="UP001626603">
    <property type="component" value="Chromosome"/>
</dbReference>
<evidence type="ECO:0000256" key="1">
    <source>
        <dbReference type="SAM" id="Phobius"/>
    </source>
</evidence>
<feature type="domain" description="Peptidase M28" evidence="2">
    <location>
        <begin position="110"/>
        <end position="296"/>
    </location>
</feature>
<keyword evidence="1" id="KW-0812">Transmembrane</keyword>
<dbReference type="AlphaFoldDB" id="A0ABD8A9E3"/>
<name>A0ABD8A9E3_9EURY</name>
<dbReference type="Pfam" id="PF04389">
    <property type="entry name" value="Peptidase_M28"/>
    <property type="match status" value="1"/>
</dbReference>
<dbReference type="PANTHER" id="PTHR12147:SF26">
    <property type="entry name" value="PEPTIDASE M28 DOMAIN-CONTAINING PROTEIN"/>
    <property type="match status" value="1"/>
</dbReference>
<evidence type="ECO:0000259" key="2">
    <source>
        <dbReference type="Pfam" id="PF04389"/>
    </source>
</evidence>
<dbReference type="SUPFAM" id="SSF53187">
    <property type="entry name" value="Zn-dependent exopeptidases"/>
    <property type="match status" value="1"/>
</dbReference>
<dbReference type="InterPro" id="IPR007484">
    <property type="entry name" value="Peptidase_M28"/>
</dbReference>
<keyword evidence="1" id="KW-0472">Membrane</keyword>
<gene>
    <name evidence="3" type="ORF">R6Y95_02050</name>
</gene>
<reference evidence="3 4" key="1">
    <citation type="submission" date="2023-10" db="EMBL/GenBank/DDBJ databases">
        <title>The complete genome sequence of Methanoculleus palmolei DSM 4273.</title>
        <authorList>
            <person name="Lai S.-J."/>
            <person name="You Y.-T."/>
            <person name="Chen S.-C."/>
        </authorList>
    </citation>
    <scope>NUCLEOTIDE SEQUENCE [LARGE SCALE GENOMIC DNA]</scope>
    <source>
        <strain evidence="3 4">DSM 4273</strain>
    </source>
</reference>
<keyword evidence="4" id="KW-1185">Reference proteome</keyword>
<feature type="transmembrane region" description="Helical" evidence="1">
    <location>
        <begin position="534"/>
        <end position="551"/>
    </location>
</feature>
<organism evidence="3 4">
    <name type="scientific">Methanoculleus palmolei</name>
    <dbReference type="NCBI Taxonomy" id="72612"/>
    <lineage>
        <taxon>Archaea</taxon>
        <taxon>Methanobacteriati</taxon>
        <taxon>Methanobacteriota</taxon>
        <taxon>Stenosarchaea group</taxon>
        <taxon>Methanomicrobia</taxon>
        <taxon>Methanomicrobiales</taxon>
        <taxon>Methanomicrobiaceae</taxon>
        <taxon>Methanoculleus</taxon>
    </lineage>
</organism>
<dbReference type="PANTHER" id="PTHR12147">
    <property type="entry name" value="METALLOPEPTIDASE M28 FAMILY MEMBER"/>
    <property type="match status" value="1"/>
</dbReference>
<dbReference type="InterPro" id="IPR045175">
    <property type="entry name" value="M28_fam"/>
</dbReference>
<sequence length="556" mass="60874">MKQKLPPFLGISHEKTLITTKRLYFVFALFILLVPATSALTADADEIETVTRDLCNLSRFTGSEEEAAGYIGEKMRERGLTVTVESFEVPVATYKGGGGYEVQSVLIGSNVIGVKEGKSNQTVIISAHYDTAAPELPGEVYPGADDNAAGVASMLEIARLLKDEDPDRTIYFIAFSGEDVGLFGSKRWLDAHEDRHDEIIAAVNLDCVAYGDSLRARALPQHRWLYEWLPESESITYERDFGDMSSVGDEVNFQERHLPALRMVDWGNHDIIWDTPEDRPERLNYTLAAECAGAVAGAISWVEDTGDLTPPEYAARVENGTVYYDSPEDLTYEVIVDGQNLGPCPSGSVSLPQGIHTTEVNGYDRLENPLWGPVRYVPGAHEVQIVGYDPAGNRQKIHLTAEGRDLDFPVAAKNNVGIAIWGKRSQEDIETMGLKKRVGCIHSLVYLIERPEGVAAVAGFVDGIRVANLSSENSFHLTPGNHTYGIVAYGEDGEVVGSDETTFIIRSVLGESFEFPPNNNPFYEPGPKGISSELFVGGGALVLALALIVVYRKRRG</sequence>
<dbReference type="Gene3D" id="3.40.630.10">
    <property type="entry name" value="Zn peptidases"/>
    <property type="match status" value="1"/>
</dbReference>
<evidence type="ECO:0000313" key="4">
    <source>
        <dbReference type="Proteomes" id="UP001626603"/>
    </source>
</evidence>
<proteinExistence type="predicted"/>